<comment type="caution">
    <text evidence="2">The sequence shown here is derived from an EMBL/GenBank/DDBJ whole genome shotgun (WGS) entry which is preliminary data.</text>
</comment>
<feature type="compositionally biased region" description="Basic and acidic residues" evidence="1">
    <location>
        <begin position="118"/>
        <end position="150"/>
    </location>
</feature>
<accession>A0AAD3XSC5</accession>
<protein>
    <submittedName>
        <fullName evidence="2">Uncharacterized protein</fullName>
    </submittedName>
</protein>
<evidence type="ECO:0000256" key="1">
    <source>
        <dbReference type="SAM" id="MobiDB-lite"/>
    </source>
</evidence>
<dbReference type="EMBL" id="BSYO01000015">
    <property type="protein sequence ID" value="GMH15448.1"/>
    <property type="molecule type" value="Genomic_DNA"/>
</dbReference>
<evidence type="ECO:0000313" key="3">
    <source>
        <dbReference type="Proteomes" id="UP001279734"/>
    </source>
</evidence>
<name>A0AAD3XSC5_NEPGR</name>
<dbReference type="Proteomes" id="UP001279734">
    <property type="component" value="Unassembled WGS sequence"/>
</dbReference>
<sequence>MGLLNLFDPSSTTSKQPEDSPHPLPGRLRGEKIDSLELPFTVDEGRRLRRWSSTAWAMLETSAFLEMRPSIAEKRLPKLELEISSPPQLKELEIFTSSPREDENFGRGNGGVVKNKSGGKEKGGPEGREGREGNGLTDHEAGGEGGDGDERLQTFVIGIEVFNPSYFK</sequence>
<dbReference type="AlphaFoldDB" id="A0AAD3XSC5"/>
<keyword evidence="3" id="KW-1185">Reference proteome</keyword>
<gene>
    <name evidence="2" type="ORF">Nepgr_017289</name>
</gene>
<feature type="region of interest" description="Disordered" evidence="1">
    <location>
        <begin position="1"/>
        <end position="31"/>
    </location>
</feature>
<feature type="region of interest" description="Disordered" evidence="1">
    <location>
        <begin position="97"/>
        <end position="150"/>
    </location>
</feature>
<proteinExistence type="predicted"/>
<evidence type="ECO:0000313" key="2">
    <source>
        <dbReference type="EMBL" id="GMH15448.1"/>
    </source>
</evidence>
<organism evidence="2 3">
    <name type="scientific">Nepenthes gracilis</name>
    <name type="common">Slender pitcher plant</name>
    <dbReference type="NCBI Taxonomy" id="150966"/>
    <lineage>
        <taxon>Eukaryota</taxon>
        <taxon>Viridiplantae</taxon>
        <taxon>Streptophyta</taxon>
        <taxon>Embryophyta</taxon>
        <taxon>Tracheophyta</taxon>
        <taxon>Spermatophyta</taxon>
        <taxon>Magnoliopsida</taxon>
        <taxon>eudicotyledons</taxon>
        <taxon>Gunneridae</taxon>
        <taxon>Pentapetalae</taxon>
        <taxon>Caryophyllales</taxon>
        <taxon>Nepenthaceae</taxon>
        <taxon>Nepenthes</taxon>
    </lineage>
</organism>
<reference evidence="2" key="1">
    <citation type="submission" date="2023-05" db="EMBL/GenBank/DDBJ databases">
        <title>Nepenthes gracilis genome sequencing.</title>
        <authorList>
            <person name="Fukushima K."/>
        </authorList>
    </citation>
    <scope>NUCLEOTIDE SEQUENCE</scope>
    <source>
        <strain evidence="2">SING2019-196</strain>
    </source>
</reference>